<gene>
    <name evidence="2" type="ORF">GMRT_15368</name>
</gene>
<dbReference type="AlphaFoldDB" id="A0A4Z1TDV5"/>
<feature type="compositionally biased region" description="Polar residues" evidence="1">
    <location>
        <begin position="417"/>
        <end position="428"/>
    </location>
</feature>
<dbReference type="EMBL" id="VDLU01000001">
    <property type="protein sequence ID" value="TNJ30721.1"/>
    <property type="molecule type" value="Genomic_DNA"/>
</dbReference>
<protein>
    <submittedName>
        <fullName evidence="2">Uncharacterized protein</fullName>
    </submittedName>
</protein>
<dbReference type="Proteomes" id="UP000315496">
    <property type="component" value="Chromosome 1"/>
</dbReference>
<feature type="region of interest" description="Disordered" evidence="1">
    <location>
        <begin position="417"/>
        <end position="462"/>
    </location>
</feature>
<evidence type="ECO:0000256" key="1">
    <source>
        <dbReference type="SAM" id="MobiDB-lite"/>
    </source>
</evidence>
<sequence length="1118" mass="125570">MMEAFKQVKPDRVRLVRGVIAYRRWFVDRHGEQDPSPERVGRQFAVVQEQVGAILSRTESHELGYSDAVENLLVILTSSLFSYAMRFFTDDGRTTALFDSSLRLELAMQLWWLVSHTNKYIIDAALHPVYGNVAVQPMDLSTTMSMSLTEFEYRDTRITDGSTSRFYKEVLSMGNFLNCLVDASASLRLDKREVVKMCQICVMLDLDISALGITVSPVVIRRLVELGGSELPAIDMLTRLYFKLSGYRNSSDGLLQMILTFVQTSINLLFYESECEKSITASEKEGPEESLSYHKTFIDTLKHVHGMIINLRSTFSPRYIDSRMTNQIMQTFFENLVCIQALDPRLPMHIATLAHCIAYCRRNYTSAAHQILLYFTAGAEKGLTPSQANSWVSIADITNKMHQSIAKLRTDRIRQSTCGSGASLRQSGSISRSQLVSSTSSRIKESQMESIRVPDMRESPSFSASHARNDLALSVAGGGLEDSLQLPVVEMVQRSTTTLPTRVPGHVIPNGSGAAKDFLLSPNVSQTGQAGRTAGPDAYNFVPEQPYIGFILHHTEALAQLEQPLDNFLYAIDDQNNLQPLVELVEKGTLYHFQLYFPNLLKYLTVLTPTFYASSHHLSNLYRLVAACMQIQLALLELGSCMTTIELEQSVTSLITPISNVSNQLISSCASALPMLRRNARCYTKTTEELKAIRDGIGSFSPDRLELYMDIGRKSMTTTMRRQPLLYVIPGNLSKSVTDLFLESSVRTRASTASPVPDSSPLTQSDTIPLYHASSHNPMLFARDKSNSMQLGSLGKLDAHKLPVAMEQYRNYNYRFVYIKNIFLYFLLEAYLHLIRISFYVLQFHDPESDALVQRAQKGKPVEILQWISVQDVEDHDPWIEKGPLVPLPMGISRLHQFATAFRMRQDEGQARKKRKSRDSKSDLVGKMLTTGRYNETSETSVESSRTTDISAFVADNVPVPRISFVDGSRHRRVLTGLSVLIDAGANVLASLSLLDSSYVDFKYNYTQTDLVMESWPVPIGKLPCQFSLDDGAQTRHLVFINASHTWDYVYGITSHLLGKLERDFVFRRSASFASFGHLRGSESLISDSLQKLADTNARAICYVLGRREYDQVQGKKG</sequence>
<organism evidence="2 3">
    <name type="scientific">Giardia muris</name>
    <dbReference type="NCBI Taxonomy" id="5742"/>
    <lineage>
        <taxon>Eukaryota</taxon>
        <taxon>Metamonada</taxon>
        <taxon>Diplomonadida</taxon>
        <taxon>Hexamitidae</taxon>
        <taxon>Giardiinae</taxon>
        <taxon>Giardia</taxon>
    </lineage>
</organism>
<dbReference type="OrthoDB" id="10251206at2759"/>
<reference evidence="2 3" key="1">
    <citation type="submission" date="2019-05" db="EMBL/GenBank/DDBJ databases">
        <title>The compact genome of Giardia muris reveals important steps in the evolution of intestinal protozoan parasites.</title>
        <authorList>
            <person name="Xu F."/>
            <person name="Jimenez-Gonzalez A."/>
            <person name="Einarsson E."/>
            <person name="Astvaldsson A."/>
            <person name="Peirasmaki D."/>
            <person name="Eckmann L."/>
            <person name="Andersson J.O."/>
            <person name="Svard S.G."/>
            <person name="Jerlstrom-Hultqvist J."/>
        </authorList>
    </citation>
    <scope>NUCLEOTIDE SEQUENCE [LARGE SCALE GENOMIC DNA]</scope>
    <source>
        <strain evidence="2 3">Roberts-Thomson</strain>
    </source>
</reference>
<feature type="compositionally biased region" description="Basic and acidic residues" evidence="1">
    <location>
        <begin position="442"/>
        <end position="458"/>
    </location>
</feature>
<comment type="caution">
    <text evidence="2">The sequence shown here is derived from an EMBL/GenBank/DDBJ whole genome shotgun (WGS) entry which is preliminary data.</text>
</comment>
<dbReference type="VEuPathDB" id="GiardiaDB:GMRT_15368"/>
<accession>A0A4Z1TDV5</accession>
<feature type="compositionally biased region" description="Low complexity" evidence="1">
    <location>
        <begin position="429"/>
        <end position="441"/>
    </location>
</feature>
<keyword evidence="3" id="KW-1185">Reference proteome</keyword>
<evidence type="ECO:0000313" key="2">
    <source>
        <dbReference type="EMBL" id="TNJ30721.1"/>
    </source>
</evidence>
<evidence type="ECO:0000313" key="3">
    <source>
        <dbReference type="Proteomes" id="UP000315496"/>
    </source>
</evidence>
<name>A0A4Z1TDV5_GIAMU</name>
<proteinExistence type="predicted"/>